<keyword evidence="5" id="KW-0572">Peptidoglycan-anchor</keyword>
<dbReference type="NCBIfam" id="TIGR01167">
    <property type="entry name" value="LPXTG_anchor"/>
    <property type="match status" value="1"/>
</dbReference>
<name>A0AAE5SXF9_STACR</name>
<feature type="compositionally biased region" description="Basic and acidic residues" evidence="6">
    <location>
        <begin position="98"/>
        <end position="107"/>
    </location>
</feature>
<keyword evidence="3" id="KW-0964">Secreted</keyword>
<comment type="subcellular location">
    <subcellularLocation>
        <location evidence="1">Secreted</location>
        <location evidence="1">Cell wall</location>
        <topology evidence="1">Peptidoglycan-anchor</topology>
    </subcellularLocation>
</comment>
<sequence>MESNISATHILGFLVADTEKDKPSFKTGAHHPIEFVEDTTSHFGGSNQGRVEEEDTLPNSFVPPITPKEDELEMPSEPEVPKVNAPKENSEIPPVPKTDSEKPKVEKQILPYSPEVNQVKVKNEHSIKTTVVGERPKFKRFNTVQISDSNKMTETRKDVKLKQKALPNTGKSSNKNAVLLGGLMSLLGLTLLRRKKVSK</sequence>
<evidence type="ECO:0000259" key="7">
    <source>
        <dbReference type="PROSITE" id="PS50847"/>
    </source>
</evidence>
<keyword evidence="2" id="KW-0134">Cell wall</keyword>
<accession>A0AAE5SXF9</accession>
<evidence type="ECO:0000256" key="5">
    <source>
        <dbReference type="ARBA" id="ARBA00023088"/>
    </source>
</evidence>
<proteinExistence type="predicted"/>
<organism evidence="8 9">
    <name type="scientific">Staphylococcus chromogenes</name>
    <name type="common">Staphylococcus hyicus subsp. chromogenes</name>
    <dbReference type="NCBI Taxonomy" id="46126"/>
    <lineage>
        <taxon>Bacteria</taxon>
        <taxon>Bacillati</taxon>
        <taxon>Bacillota</taxon>
        <taxon>Bacilli</taxon>
        <taxon>Bacillales</taxon>
        <taxon>Staphylococcaceae</taxon>
        <taxon>Staphylococcus</taxon>
    </lineage>
</organism>
<reference evidence="8 9" key="1">
    <citation type="journal article" date="2016" name="Front. Microbiol.">
        <title>Comprehensive Phylogenetic Analysis of Bovine Non-aureus Staphylococci Species Based on Whole-Genome Sequencing.</title>
        <authorList>
            <person name="Naushad S."/>
            <person name="Barkema H.W."/>
            <person name="Luby C."/>
            <person name="Condas L.A."/>
            <person name="Nobrega D.B."/>
            <person name="Carson D.A."/>
            <person name="De Buck J."/>
        </authorList>
    </citation>
    <scope>NUCLEOTIDE SEQUENCE [LARGE SCALE GENOMIC DNA]</scope>
    <source>
        <strain evidence="8 9">SNUC 505</strain>
    </source>
</reference>
<dbReference type="Pfam" id="PF02986">
    <property type="entry name" value="Fn_bind"/>
    <property type="match status" value="1"/>
</dbReference>
<evidence type="ECO:0000256" key="6">
    <source>
        <dbReference type="SAM" id="MobiDB-lite"/>
    </source>
</evidence>
<dbReference type="PROSITE" id="PS50847">
    <property type="entry name" value="GRAM_POS_ANCHORING"/>
    <property type="match status" value="1"/>
</dbReference>
<feature type="region of interest" description="Disordered" evidence="6">
    <location>
        <begin position="22"/>
        <end position="111"/>
    </location>
</feature>
<dbReference type="InterPro" id="IPR019931">
    <property type="entry name" value="LPXTG_anchor"/>
</dbReference>
<dbReference type="AlphaFoldDB" id="A0AAE5SXF9"/>
<dbReference type="EMBL" id="PZBZ01000104">
    <property type="protein sequence ID" value="PTG11389.1"/>
    <property type="molecule type" value="Genomic_DNA"/>
</dbReference>
<evidence type="ECO:0000256" key="3">
    <source>
        <dbReference type="ARBA" id="ARBA00022525"/>
    </source>
</evidence>
<protein>
    <recommendedName>
        <fullName evidence="7">Gram-positive cocci surface proteins LPxTG domain-containing protein</fullName>
    </recommendedName>
</protein>
<dbReference type="InterPro" id="IPR004237">
    <property type="entry name" value="Fibron_repeat-bd"/>
</dbReference>
<evidence type="ECO:0000256" key="1">
    <source>
        <dbReference type="ARBA" id="ARBA00004168"/>
    </source>
</evidence>
<evidence type="ECO:0000313" key="9">
    <source>
        <dbReference type="Proteomes" id="UP000242704"/>
    </source>
</evidence>
<gene>
    <name evidence="8" type="ORF">BU653_11285</name>
</gene>
<dbReference type="Proteomes" id="UP000242704">
    <property type="component" value="Unassembled WGS sequence"/>
</dbReference>
<evidence type="ECO:0000313" key="8">
    <source>
        <dbReference type="EMBL" id="PTG11389.1"/>
    </source>
</evidence>
<dbReference type="Pfam" id="PF00746">
    <property type="entry name" value="Gram_pos_anchor"/>
    <property type="match status" value="1"/>
</dbReference>
<comment type="caution">
    <text evidence="8">The sequence shown here is derived from an EMBL/GenBank/DDBJ whole genome shotgun (WGS) entry which is preliminary data.</text>
</comment>
<keyword evidence="4" id="KW-0732">Signal</keyword>
<evidence type="ECO:0000256" key="2">
    <source>
        <dbReference type="ARBA" id="ARBA00022512"/>
    </source>
</evidence>
<feature type="domain" description="Gram-positive cocci surface proteins LPxTG" evidence="7">
    <location>
        <begin position="166"/>
        <end position="199"/>
    </location>
</feature>
<evidence type="ECO:0000256" key="4">
    <source>
        <dbReference type="ARBA" id="ARBA00022729"/>
    </source>
</evidence>